<dbReference type="OrthoDB" id="1999138at2"/>
<protein>
    <submittedName>
        <fullName evidence="1">Uncharacterized protein</fullName>
    </submittedName>
</protein>
<reference evidence="1 2" key="1">
    <citation type="submission" date="2016-10" db="EMBL/GenBank/DDBJ databases">
        <authorList>
            <person name="de Groot N.N."/>
        </authorList>
    </citation>
    <scope>NUCLEOTIDE SEQUENCE [LARGE SCALE GENOMIC DNA]</scope>
    <source>
        <strain evidence="1 2">AR40</strain>
    </source>
</reference>
<organism evidence="1 2">
    <name type="scientific">Butyrivibrio fibrisolvens</name>
    <dbReference type="NCBI Taxonomy" id="831"/>
    <lineage>
        <taxon>Bacteria</taxon>
        <taxon>Bacillati</taxon>
        <taxon>Bacillota</taxon>
        <taxon>Clostridia</taxon>
        <taxon>Lachnospirales</taxon>
        <taxon>Lachnospiraceae</taxon>
        <taxon>Butyrivibrio</taxon>
    </lineage>
</organism>
<gene>
    <name evidence="1" type="ORF">SAMN04487884_106113</name>
</gene>
<evidence type="ECO:0000313" key="1">
    <source>
        <dbReference type="EMBL" id="SER50423.1"/>
    </source>
</evidence>
<sequence>MDYMSSNTYLKITRADKSEEVIRKGILVALEEPASAGRFTIDAVGVSKSKLPFMLIVDTKYMVAILNACIHNMKDSRAISQNICYSQTASRCSGDEVFTYDKAIVLDDENGKMWFASVADDTNILTMFRDFISNLSSNTNIASLDAIKSILDEAGSEYNPSRGIDKDDNRAWDEGFDYAKNHILPMLESGAMAVMYTEEEIPAINRFSKLFGLSTERLERDMYYYYHYIYLQGKCWIPATESDGNWDRIISLRSMLKNNGDVVLQ</sequence>
<dbReference type="eggNOG" id="ENOG5032B4W">
    <property type="taxonomic scope" value="Bacteria"/>
</dbReference>
<accession>A0A1H9PS73</accession>
<dbReference type="RefSeq" id="WP_074755097.1">
    <property type="nucleotide sequence ID" value="NZ_FOGJ01000006.1"/>
</dbReference>
<proteinExistence type="predicted"/>
<evidence type="ECO:0000313" key="2">
    <source>
        <dbReference type="Proteomes" id="UP000182584"/>
    </source>
</evidence>
<dbReference type="EMBL" id="FOGJ01000006">
    <property type="protein sequence ID" value="SER50423.1"/>
    <property type="molecule type" value="Genomic_DNA"/>
</dbReference>
<name>A0A1H9PS73_BUTFI</name>
<dbReference type="AlphaFoldDB" id="A0A1H9PS73"/>
<dbReference type="Proteomes" id="UP000182584">
    <property type="component" value="Unassembled WGS sequence"/>
</dbReference>